<protein>
    <recommendedName>
        <fullName evidence="5">Phytochrome chromophore attachment site domain-containing protein</fullName>
    </recommendedName>
</protein>
<dbReference type="PROSITE" id="PS50046">
    <property type="entry name" value="PHYTOCHROME_2"/>
    <property type="match status" value="1"/>
</dbReference>
<dbReference type="Pfam" id="PF01590">
    <property type="entry name" value="GAF"/>
    <property type="match status" value="1"/>
</dbReference>
<keyword evidence="3" id="KW-0157">Chromophore</keyword>
<evidence type="ECO:0000313" key="7">
    <source>
        <dbReference type="Proteomes" id="UP000264779"/>
    </source>
</evidence>
<dbReference type="Gene3D" id="3.30.450.20">
    <property type="entry name" value="PAS domain"/>
    <property type="match status" value="1"/>
</dbReference>
<dbReference type="GO" id="GO:0009584">
    <property type="term" value="P:detection of visible light"/>
    <property type="evidence" value="ECO:0007669"/>
    <property type="project" value="InterPro"/>
</dbReference>
<evidence type="ECO:0000313" key="6">
    <source>
        <dbReference type="EMBL" id="HBU50211.1"/>
    </source>
</evidence>
<dbReference type="InterPro" id="IPR013515">
    <property type="entry name" value="Phytochrome_cen-reg"/>
</dbReference>
<dbReference type="Pfam" id="PF00360">
    <property type="entry name" value="PHY"/>
    <property type="match status" value="1"/>
</dbReference>
<dbReference type="InterPro" id="IPR035965">
    <property type="entry name" value="PAS-like_dom_sf"/>
</dbReference>
<evidence type="ECO:0000256" key="1">
    <source>
        <dbReference type="ARBA" id="ARBA00022543"/>
    </source>
</evidence>
<evidence type="ECO:0000256" key="4">
    <source>
        <dbReference type="ARBA" id="ARBA00023170"/>
    </source>
</evidence>
<dbReference type="InterPro" id="IPR016132">
    <property type="entry name" value="Phyto_chromo_attachment"/>
</dbReference>
<evidence type="ECO:0000256" key="3">
    <source>
        <dbReference type="ARBA" id="ARBA00022991"/>
    </source>
</evidence>
<keyword evidence="2" id="KW-0716">Sensory transduction</keyword>
<reference evidence="6 7" key="1">
    <citation type="journal article" date="2018" name="Nat. Biotechnol.">
        <title>A standardized bacterial taxonomy based on genome phylogeny substantially revises the tree of life.</title>
        <authorList>
            <person name="Parks D.H."/>
            <person name="Chuvochina M."/>
            <person name="Waite D.W."/>
            <person name="Rinke C."/>
            <person name="Skarshewski A."/>
            <person name="Chaumeil P.A."/>
            <person name="Hugenholtz P."/>
        </authorList>
    </citation>
    <scope>NUCLEOTIDE SEQUENCE [LARGE SCALE GENOMIC DNA]</scope>
    <source>
        <strain evidence="6">UBA11621</strain>
    </source>
</reference>
<dbReference type="SMART" id="SM00065">
    <property type="entry name" value="GAF"/>
    <property type="match status" value="1"/>
</dbReference>
<organism evidence="6 7">
    <name type="scientific">Alteromonas australica</name>
    <dbReference type="NCBI Taxonomy" id="589873"/>
    <lineage>
        <taxon>Bacteria</taxon>
        <taxon>Pseudomonadati</taxon>
        <taxon>Pseudomonadota</taxon>
        <taxon>Gammaproteobacteria</taxon>
        <taxon>Alteromonadales</taxon>
        <taxon>Alteromonadaceae</taxon>
        <taxon>Alteromonas/Salinimonas group</taxon>
        <taxon>Alteromonas</taxon>
    </lineage>
</organism>
<evidence type="ECO:0000259" key="5">
    <source>
        <dbReference type="PROSITE" id="PS50046"/>
    </source>
</evidence>
<dbReference type="PRINTS" id="PR01033">
    <property type="entry name" value="PHYTOCHROME"/>
</dbReference>
<evidence type="ECO:0000256" key="2">
    <source>
        <dbReference type="ARBA" id="ARBA00022606"/>
    </source>
</evidence>
<dbReference type="EMBL" id="DONK01000047">
    <property type="protein sequence ID" value="HBU50211.1"/>
    <property type="molecule type" value="Genomic_DNA"/>
</dbReference>
<feature type="domain" description="Phytochrome chromophore attachment site" evidence="5">
    <location>
        <begin position="149"/>
        <end position="303"/>
    </location>
</feature>
<gene>
    <name evidence="6" type="ORF">DEB45_03025</name>
</gene>
<sequence length="501" mass="56650">MQKMTKGTNLETDDFNELVANCENEALHLSGQIQGFGGAFFIDNESLTVTAASENIAEYCPLSVAQLVGTKVHDLTWLPLELLYNLGIKAGNRAYAFNDNTTTASLNYRSHRSDAGILIEIERSTATVTQRQYLQLRASILPRIDASWQEHDYWNQLIHTLDEFLPCERIVLYRFNEHWSGEVVAEKVVTGLPPYLGLKFPASDIPAIARQMYYQNPSRYIADSRQEAVNFLTQYGTPLDLTYSDLRSVSPLHGEYLQNMGVATSFSVPIMQTGKLWGIISCHHATATPIDAHLRYQAESLVKYFSMIYSTYQSKKRLALLTSLDDEVSVLAQKLRIQGEQSIPSFLHAAKTAFQASGAAMYINDDWHLCLPKAEQRLVRDIDNACRHDTSDVLLSKQDIREVDGLASVSHEEVRGVMLIRLNFELKSLRLYVFRQPEKQITHWAGNPDKTIQKVNAHGVLSPRASFEKWSEVDGEQSLPWSKRDLLLAKKLRAALIRLLT</sequence>
<comment type="caution">
    <text evidence="6">The sequence shown here is derived from an EMBL/GenBank/DDBJ whole genome shotgun (WGS) entry which is preliminary data.</text>
</comment>
<dbReference type="SUPFAM" id="SSF55785">
    <property type="entry name" value="PYP-like sensor domain (PAS domain)"/>
    <property type="match status" value="1"/>
</dbReference>
<name>A0A353JLH2_9ALTE</name>
<dbReference type="SUPFAM" id="SSF55781">
    <property type="entry name" value="GAF domain-like"/>
    <property type="match status" value="2"/>
</dbReference>
<dbReference type="InterPro" id="IPR003018">
    <property type="entry name" value="GAF"/>
</dbReference>
<dbReference type="InterPro" id="IPR013654">
    <property type="entry name" value="PAS_2"/>
</dbReference>
<dbReference type="InterPro" id="IPR029016">
    <property type="entry name" value="GAF-like_dom_sf"/>
</dbReference>
<keyword evidence="1" id="KW-0600">Photoreceptor protein</keyword>
<proteinExistence type="predicted"/>
<dbReference type="Gene3D" id="3.30.450.40">
    <property type="match status" value="1"/>
</dbReference>
<keyword evidence="4" id="KW-0675">Receptor</keyword>
<dbReference type="Proteomes" id="UP000264779">
    <property type="component" value="Unassembled WGS sequence"/>
</dbReference>
<dbReference type="Gene3D" id="3.30.450.270">
    <property type="match status" value="1"/>
</dbReference>
<dbReference type="InterPro" id="IPR043150">
    <property type="entry name" value="Phytochrome_PHY_sf"/>
</dbReference>
<dbReference type="InterPro" id="IPR001294">
    <property type="entry name" value="Phytochrome"/>
</dbReference>
<dbReference type="GO" id="GO:0006355">
    <property type="term" value="P:regulation of DNA-templated transcription"/>
    <property type="evidence" value="ECO:0007669"/>
    <property type="project" value="InterPro"/>
</dbReference>
<dbReference type="AlphaFoldDB" id="A0A353JLH2"/>
<dbReference type="Pfam" id="PF08446">
    <property type="entry name" value="PAS_2"/>
    <property type="match status" value="1"/>
</dbReference>
<dbReference type="OrthoDB" id="9808408at2"/>
<dbReference type="GO" id="GO:0009881">
    <property type="term" value="F:photoreceptor activity"/>
    <property type="evidence" value="ECO:0007669"/>
    <property type="project" value="UniProtKB-KW"/>
</dbReference>
<accession>A0A353JLH2</accession>